<dbReference type="Proteomes" id="UP000027195">
    <property type="component" value="Unassembled WGS sequence"/>
</dbReference>
<evidence type="ECO:0000313" key="3">
    <source>
        <dbReference type="Proteomes" id="UP000027195"/>
    </source>
</evidence>
<dbReference type="Pfam" id="PF06884">
    <property type="entry name" value="DUF1264"/>
    <property type="match status" value="1"/>
</dbReference>
<dbReference type="PANTHER" id="PTHR31360:SF0">
    <property type="entry name" value="OIL BODY-ASSOCIATED PROTEIN 1B"/>
    <property type="match status" value="1"/>
</dbReference>
<dbReference type="InterPro" id="IPR010686">
    <property type="entry name" value="OBAP-like"/>
</dbReference>
<dbReference type="PANTHER" id="PTHR31360">
    <property type="match status" value="1"/>
</dbReference>
<evidence type="ECO:0008006" key="4">
    <source>
        <dbReference type="Google" id="ProtNLM"/>
    </source>
</evidence>
<reference evidence="3" key="1">
    <citation type="journal article" date="2014" name="Proc. Natl. Acad. Sci. U.S.A.">
        <title>Extensive sampling of basidiomycete genomes demonstrates inadequacy of the white-rot/brown-rot paradigm for wood decay fungi.</title>
        <authorList>
            <person name="Riley R."/>
            <person name="Salamov A.A."/>
            <person name="Brown D.W."/>
            <person name="Nagy L.G."/>
            <person name="Floudas D."/>
            <person name="Held B.W."/>
            <person name="Levasseur A."/>
            <person name="Lombard V."/>
            <person name="Morin E."/>
            <person name="Otillar R."/>
            <person name="Lindquist E.A."/>
            <person name="Sun H."/>
            <person name="LaButti K.M."/>
            <person name="Schmutz J."/>
            <person name="Jabbour D."/>
            <person name="Luo H."/>
            <person name="Baker S.E."/>
            <person name="Pisabarro A.G."/>
            <person name="Walton J.D."/>
            <person name="Blanchette R.A."/>
            <person name="Henrissat B."/>
            <person name="Martin F."/>
            <person name="Cullen D."/>
            <person name="Hibbett D.S."/>
            <person name="Grigoriev I.V."/>
        </authorList>
    </citation>
    <scope>NUCLEOTIDE SEQUENCE [LARGE SCALE GENOMIC DNA]</scope>
    <source>
        <strain evidence="3">FD-172 SS1</strain>
    </source>
</reference>
<dbReference type="STRING" id="930990.A0A067MLK6"/>
<dbReference type="HOGENOM" id="CLU_071931_2_1_1"/>
<accession>A0A067MLK6</accession>
<gene>
    <name evidence="2" type="ORF">BOTBODRAFT_144743</name>
</gene>
<comment type="similarity">
    <text evidence="1">Belongs to the OBAP family.</text>
</comment>
<dbReference type="EMBL" id="KL198028">
    <property type="protein sequence ID" value="KDQ16409.1"/>
    <property type="molecule type" value="Genomic_DNA"/>
</dbReference>
<name>A0A067MLK6_BOTB1</name>
<proteinExistence type="inferred from homology"/>
<sequence length="260" mass="29483">MVNRQALQSAYKARSCPHGHSIELTSYDQGLTMSIFSTNFFSSSDPDVAGESKFSLMSNVLDSAASATQSFVPPSQVCAHLNAVHAYASDPTRQVETHHYCTHVNEDMRQCLLYDSDEKNARLLGVEYMVSERLFRTLPPEEKQYWHSHVYEIKSGMLVMPKPPGMPASAWDTAETKAMEELVSWYGKVYHLWQVDRGDRLPLGPPQLMMSVTRDESLDQNIVAKRNERMGIDQVHKRKLREHIQPIDIDRLADKGTGTL</sequence>
<evidence type="ECO:0000256" key="1">
    <source>
        <dbReference type="ARBA" id="ARBA00009740"/>
    </source>
</evidence>
<dbReference type="AlphaFoldDB" id="A0A067MLK6"/>
<dbReference type="OrthoDB" id="1901244at2759"/>
<keyword evidence="3" id="KW-1185">Reference proteome</keyword>
<organism evidence="2 3">
    <name type="scientific">Botryobasidium botryosum (strain FD-172 SS1)</name>
    <dbReference type="NCBI Taxonomy" id="930990"/>
    <lineage>
        <taxon>Eukaryota</taxon>
        <taxon>Fungi</taxon>
        <taxon>Dikarya</taxon>
        <taxon>Basidiomycota</taxon>
        <taxon>Agaricomycotina</taxon>
        <taxon>Agaricomycetes</taxon>
        <taxon>Cantharellales</taxon>
        <taxon>Botryobasidiaceae</taxon>
        <taxon>Botryobasidium</taxon>
    </lineage>
</organism>
<protein>
    <recommendedName>
        <fullName evidence="4">DUF1264-domain-containing protein</fullName>
    </recommendedName>
</protein>
<dbReference type="InParanoid" id="A0A067MLK6"/>
<evidence type="ECO:0000313" key="2">
    <source>
        <dbReference type="EMBL" id="KDQ16409.1"/>
    </source>
</evidence>